<dbReference type="PANTHER" id="PTHR30055">
    <property type="entry name" value="HTH-TYPE TRANSCRIPTIONAL REGULATOR RUTR"/>
    <property type="match status" value="1"/>
</dbReference>
<organism evidence="6 7">
    <name type="scientific">Glaciihabitans tibetensis</name>
    <dbReference type="NCBI Taxonomy" id="1266600"/>
    <lineage>
        <taxon>Bacteria</taxon>
        <taxon>Bacillati</taxon>
        <taxon>Actinomycetota</taxon>
        <taxon>Actinomycetes</taxon>
        <taxon>Micrococcales</taxon>
        <taxon>Microbacteriaceae</taxon>
        <taxon>Glaciihabitans</taxon>
    </lineage>
</organism>
<dbReference type="GO" id="GO:0003700">
    <property type="term" value="F:DNA-binding transcription factor activity"/>
    <property type="evidence" value="ECO:0007669"/>
    <property type="project" value="TreeGrafter"/>
</dbReference>
<dbReference type="Pfam" id="PF00440">
    <property type="entry name" value="TetR_N"/>
    <property type="match status" value="1"/>
</dbReference>
<dbReference type="Pfam" id="PF17754">
    <property type="entry name" value="TetR_C_14"/>
    <property type="match status" value="1"/>
</dbReference>
<dbReference type="AlphaFoldDB" id="A0A2T0VHD2"/>
<keyword evidence="2 4" id="KW-0238">DNA-binding</keyword>
<evidence type="ECO:0000256" key="3">
    <source>
        <dbReference type="ARBA" id="ARBA00023163"/>
    </source>
</evidence>
<dbReference type="PROSITE" id="PS01081">
    <property type="entry name" value="HTH_TETR_1"/>
    <property type="match status" value="1"/>
</dbReference>
<dbReference type="GO" id="GO:0000976">
    <property type="term" value="F:transcription cis-regulatory region binding"/>
    <property type="evidence" value="ECO:0007669"/>
    <property type="project" value="TreeGrafter"/>
</dbReference>
<name>A0A2T0VHD2_9MICO</name>
<comment type="caution">
    <text evidence="6">The sequence shown here is derived from an EMBL/GenBank/DDBJ whole genome shotgun (WGS) entry which is preliminary data.</text>
</comment>
<dbReference type="InterPro" id="IPR023772">
    <property type="entry name" value="DNA-bd_HTH_TetR-type_CS"/>
</dbReference>
<keyword evidence="7" id="KW-1185">Reference proteome</keyword>
<evidence type="ECO:0000259" key="5">
    <source>
        <dbReference type="PROSITE" id="PS50977"/>
    </source>
</evidence>
<dbReference type="SUPFAM" id="SSF46689">
    <property type="entry name" value="Homeodomain-like"/>
    <property type="match status" value="1"/>
</dbReference>
<keyword evidence="3" id="KW-0804">Transcription</keyword>
<feature type="DNA-binding region" description="H-T-H motif" evidence="4">
    <location>
        <begin position="11"/>
        <end position="30"/>
    </location>
</feature>
<dbReference type="PROSITE" id="PS50977">
    <property type="entry name" value="HTH_TETR_2"/>
    <property type="match status" value="1"/>
</dbReference>
<dbReference type="Gene3D" id="1.10.357.10">
    <property type="entry name" value="Tetracycline Repressor, domain 2"/>
    <property type="match status" value="1"/>
</dbReference>
<sequence>MFDERGFDETTVDHIAAAVDISPRSFFRYFPSKEDVVLGDPMIYGEPVRQRLAQALGTMPVWEALREGFEAVMENVESNPEWALRATRVMISTPSLRTRNTEKHLTWMAVLEPLVADALTGPEVERHYRARAVTLAALTCLDVSSAEWVYRGGEVTSRVLLDEAFQMLRPAILAD</sequence>
<feature type="domain" description="HTH tetR-type" evidence="5">
    <location>
        <begin position="1"/>
        <end position="48"/>
    </location>
</feature>
<reference evidence="6 7" key="1">
    <citation type="submission" date="2018-03" db="EMBL/GenBank/DDBJ databases">
        <title>Genomic Encyclopedia of Type Strains, Phase III (KMG-III): the genomes of soil and plant-associated and newly described type strains.</title>
        <authorList>
            <person name="Whitman W."/>
        </authorList>
    </citation>
    <scope>NUCLEOTIDE SEQUENCE [LARGE SCALE GENOMIC DNA]</scope>
    <source>
        <strain evidence="6 7">CGMCC 1.12484</strain>
    </source>
</reference>
<proteinExistence type="predicted"/>
<dbReference type="InterPro" id="IPR041347">
    <property type="entry name" value="MftR_C"/>
</dbReference>
<protein>
    <submittedName>
        <fullName evidence="6">TetR family transcriptional regulator</fullName>
    </submittedName>
</protein>
<dbReference type="Gene3D" id="1.10.10.60">
    <property type="entry name" value="Homeodomain-like"/>
    <property type="match status" value="1"/>
</dbReference>
<evidence type="ECO:0000256" key="1">
    <source>
        <dbReference type="ARBA" id="ARBA00023015"/>
    </source>
</evidence>
<evidence type="ECO:0000313" key="6">
    <source>
        <dbReference type="EMBL" id="PRY69624.1"/>
    </source>
</evidence>
<evidence type="ECO:0000256" key="2">
    <source>
        <dbReference type="ARBA" id="ARBA00023125"/>
    </source>
</evidence>
<evidence type="ECO:0000313" key="7">
    <source>
        <dbReference type="Proteomes" id="UP000237983"/>
    </source>
</evidence>
<evidence type="ECO:0000256" key="4">
    <source>
        <dbReference type="PROSITE-ProRule" id="PRU00335"/>
    </source>
</evidence>
<accession>A0A2T0VHD2</accession>
<dbReference type="PANTHER" id="PTHR30055:SF238">
    <property type="entry name" value="MYCOFACTOCIN BIOSYNTHESIS TRANSCRIPTIONAL REGULATOR MFTR-RELATED"/>
    <property type="match status" value="1"/>
</dbReference>
<dbReference type="EMBL" id="PVTL01000002">
    <property type="protein sequence ID" value="PRY69624.1"/>
    <property type="molecule type" value="Genomic_DNA"/>
</dbReference>
<dbReference type="InterPro" id="IPR001647">
    <property type="entry name" value="HTH_TetR"/>
</dbReference>
<dbReference type="InterPro" id="IPR050109">
    <property type="entry name" value="HTH-type_TetR-like_transc_reg"/>
</dbReference>
<dbReference type="InterPro" id="IPR009057">
    <property type="entry name" value="Homeodomain-like_sf"/>
</dbReference>
<keyword evidence="1" id="KW-0805">Transcription regulation</keyword>
<dbReference type="Proteomes" id="UP000237983">
    <property type="component" value="Unassembled WGS sequence"/>
</dbReference>
<gene>
    <name evidence="6" type="ORF">B0I08_102301</name>
</gene>